<reference evidence="2 3" key="1">
    <citation type="journal article" date="2014" name="PLoS ONE">
        <title>Global Analysis of Gene Expression Profiles in Physic Nut (Jatropha curcas L.) Seedlings Exposed to Salt Stress.</title>
        <authorList>
            <person name="Zhang L."/>
            <person name="Zhang C."/>
            <person name="Wu P."/>
            <person name="Chen Y."/>
            <person name="Li M."/>
            <person name="Jiang H."/>
            <person name="Wu G."/>
        </authorList>
    </citation>
    <scope>NUCLEOTIDE SEQUENCE [LARGE SCALE GENOMIC DNA]</scope>
    <source>
        <strain evidence="3">cv. GZQX0401</strain>
        <tissue evidence="2">Young leaves</tissue>
    </source>
</reference>
<proteinExistence type="predicted"/>
<evidence type="ECO:0000256" key="1">
    <source>
        <dbReference type="SAM" id="MobiDB-lite"/>
    </source>
</evidence>
<organism evidence="2 3">
    <name type="scientific">Jatropha curcas</name>
    <name type="common">Barbados nut</name>
    <dbReference type="NCBI Taxonomy" id="180498"/>
    <lineage>
        <taxon>Eukaryota</taxon>
        <taxon>Viridiplantae</taxon>
        <taxon>Streptophyta</taxon>
        <taxon>Embryophyta</taxon>
        <taxon>Tracheophyta</taxon>
        <taxon>Spermatophyta</taxon>
        <taxon>Magnoliopsida</taxon>
        <taxon>eudicotyledons</taxon>
        <taxon>Gunneridae</taxon>
        <taxon>Pentapetalae</taxon>
        <taxon>rosids</taxon>
        <taxon>fabids</taxon>
        <taxon>Malpighiales</taxon>
        <taxon>Euphorbiaceae</taxon>
        <taxon>Crotonoideae</taxon>
        <taxon>Jatropheae</taxon>
        <taxon>Jatropha</taxon>
    </lineage>
</organism>
<dbReference type="PANTHER" id="PTHR36607">
    <property type="entry name" value="1,2-DIHYDROXY-3-KETO-5-METHYLTHIOPENTENE DIOXYGENASE 4"/>
    <property type="match status" value="1"/>
</dbReference>
<sequence length="523" mass="58172">MRPFGSGLRSVRKSRCDGVTTGPRPEDLQVVPCVESLPDKRRLGSVSRKSVAAVQDGGQIIPGGEVTICVVLGWRGDLQVVPCVESLPDKRRSGGVSRKVVAAVQDGGQIIPGGEFLGGLPIRGSFYDEMIPSSGDLTRVDGGGTPFLPQSCKYLFYAYYKNAKRVDNSFELNVRNRVNFWFCGAVRYPECPEKDYTKRTAPPKKNFNSSGVIGTKLPRDANWQKPFEILNIEDDPLEEVYLAALIPCWLCKFILLHDPMNLIHLSTFKVASMIAFGEIFSLAIPILANIYRGLRAISTATTLKRCEVPLPFHYVYACIQVLVESGMLGFNDVICDDEPCALHLDSMSSILGLASYDLPLVTSKDLDGNPPLKEFSISHYKGKQQDAHQTKKASCHAISKMSVFCGNNFMTDCRRKVSVMAWKGLRAKIGRTSISQVPSLAEQAHIVFDGRTRKTDFKEDESSLERMKSDVLEKQSMVSEIREEISKVGTMPTRSAEDEHSLSMLRKLLFAKCKELEQLEWNP</sequence>
<gene>
    <name evidence="2" type="ORF">JCGZ_05318</name>
</gene>
<accession>A0A067KQW5</accession>
<feature type="region of interest" description="Disordered" evidence="1">
    <location>
        <begin position="1"/>
        <end position="23"/>
    </location>
</feature>
<name>A0A067KQW5_JATCU</name>
<evidence type="ECO:0000313" key="2">
    <source>
        <dbReference type="EMBL" id="KDP38611.1"/>
    </source>
</evidence>
<dbReference type="AlphaFoldDB" id="A0A067KQW5"/>
<evidence type="ECO:0000313" key="3">
    <source>
        <dbReference type="Proteomes" id="UP000027138"/>
    </source>
</evidence>
<dbReference type="Proteomes" id="UP000027138">
    <property type="component" value="Unassembled WGS sequence"/>
</dbReference>
<keyword evidence="3" id="KW-1185">Reference proteome</keyword>
<dbReference type="EMBL" id="KK914359">
    <property type="protein sequence ID" value="KDP38611.1"/>
    <property type="molecule type" value="Genomic_DNA"/>
</dbReference>
<dbReference type="OrthoDB" id="1744413at2759"/>
<protein>
    <recommendedName>
        <fullName evidence="4">Aminotransferase-like plant mobile domain-containing protein</fullName>
    </recommendedName>
</protein>
<evidence type="ECO:0008006" key="4">
    <source>
        <dbReference type="Google" id="ProtNLM"/>
    </source>
</evidence>
<dbReference type="PANTHER" id="PTHR36607:SF24">
    <property type="entry name" value="AMINOTRANSFERASE-LIKE PLANT MOBILE DOMAIN-CONTAINING PROTEIN"/>
    <property type="match status" value="1"/>
</dbReference>